<dbReference type="OrthoDB" id="5144514at2759"/>
<dbReference type="EMBL" id="KZ805302">
    <property type="protein sequence ID" value="PVI07902.1"/>
    <property type="molecule type" value="Genomic_DNA"/>
</dbReference>
<feature type="signal peptide" evidence="2">
    <location>
        <begin position="1"/>
        <end position="21"/>
    </location>
</feature>
<evidence type="ECO:0000256" key="2">
    <source>
        <dbReference type="SAM" id="SignalP"/>
    </source>
</evidence>
<reference evidence="3 4" key="1">
    <citation type="journal article" date="2018" name="Sci. Rep.">
        <title>Comparative genomics provides insights into the lifestyle and reveals functional heterogeneity of dark septate endophytic fungi.</title>
        <authorList>
            <person name="Knapp D.G."/>
            <person name="Nemeth J.B."/>
            <person name="Barry K."/>
            <person name="Hainaut M."/>
            <person name="Henrissat B."/>
            <person name="Johnson J."/>
            <person name="Kuo A."/>
            <person name="Lim J.H.P."/>
            <person name="Lipzen A."/>
            <person name="Nolan M."/>
            <person name="Ohm R.A."/>
            <person name="Tamas L."/>
            <person name="Grigoriev I.V."/>
            <person name="Spatafora J.W."/>
            <person name="Nagy L.G."/>
            <person name="Kovacs G.M."/>
        </authorList>
    </citation>
    <scope>NUCLEOTIDE SEQUENCE [LARGE SCALE GENOMIC DNA]</scope>
    <source>
        <strain evidence="3 4">DSE2036</strain>
    </source>
</reference>
<feature type="region of interest" description="Disordered" evidence="1">
    <location>
        <begin position="179"/>
        <end position="215"/>
    </location>
</feature>
<dbReference type="Pfam" id="PF04681">
    <property type="entry name" value="Bys1"/>
    <property type="match status" value="1"/>
</dbReference>
<sequence length="215" mass="23128">MVAFKLIGAAAFSSMLSSALAGNAILQNNCAYPVHVLGGYSGQVTTVQAGGKYTEVIKGGPSIKITKDKSKGFGKGITQFEYKIDNTLWYDISFIDCNENRANCPGWSGGVSISATGGTCSKGVCPPGAHCPDQAYFIPTDNKAVKSCLAGQNTGDITMVLCNAKKAKKSVAGRIQFETRDWEQHEEEVEEPAVDDEQIPEDFEEEGREVQDDEE</sequence>
<name>A0A2V1ECQ5_9PLEO</name>
<feature type="compositionally biased region" description="Acidic residues" evidence="1">
    <location>
        <begin position="184"/>
        <end position="215"/>
    </location>
</feature>
<dbReference type="PANTHER" id="PTHR36195">
    <property type="entry name" value="DOMAIN PROTEIN, PUTATIVE (AFU_ORTHOLOGUE AFUA_5G01990)-RELATED-RELATED"/>
    <property type="match status" value="1"/>
</dbReference>
<protein>
    <recommendedName>
        <fullName evidence="5">Osmotin, thaumatin-like protein</fullName>
    </recommendedName>
</protein>
<keyword evidence="2" id="KW-0732">Signal</keyword>
<feature type="chain" id="PRO_5016032353" description="Osmotin, thaumatin-like protein" evidence="2">
    <location>
        <begin position="22"/>
        <end position="215"/>
    </location>
</feature>
<dbReference type="InterPro" id="IPR006771">
    <property type="entry name" value="CetA-like"/>
</dbReference>
<evidence type="ECO:0000256" key="1">
    <source>
        <dbReference type="SAM" id="MobiDB-lite"/>
    </source>
</evidence>
<dbReference type="Proteomes" id="UP000244855">
    <property type="component" value="Unassembled WGS sequence"/>
</dbReference>
<organism evidence="3 4">
    <name type="scientific">Periconia macrospinosa</name>
    <dbReference type="NCBI Taxonomy" id="97972"/>
    <lineage>
        <taxon>Eukaryota</taxon>
        <taxon>Fungi</taxon>
        <taxon>Dikarya</taxon>
        <taxon>Ascomycota</taxon>
        <taxon>Pezizomycotina</taxon>
        <taxon>Dothideomycetes</taxon>
        <taxon>Pleosporomycetidae</taxon>
        <taxon>Pleosporales</taxon>
        <taxon>Massarineae</taxon>
        <taxon>Periconiaceae</taxon>
        <taxon>Periconia</taxon>
    </lineage>
</organism>
<evidence type="ECO:0000313" key="4">
    <source>
        <dbReference type="Proteomes" id="UP000244855"/>
    </source>
</evidence>
<accession>A0A2V1ECQ5</accession>
<keyword evidence="4" id="KW-1185">Reference proteome</keyword>
<gene>
    <name evidence="3" type="ORF">DM02DRAFT_723235</name>
</gene>
<evidence type="ECO:0008006" key="5">
    <source>
        <dbReference type="Google" id="ProtNLM"/>
    </source>
</evidence>
<dbReference type="AlphaFoldDB" id="A0A2V1ECQ5"/>
<evidence type="ECO:0000313" key="3">
    <source>
        <dbReference type="EMBL" id="PVI07902.1"/>
    </source>
</evidence>
<proteinExistence type="predicted"/>